<feature type="chain" id="PRO_5047533800" description="Lipoprotein" evidence="1">
    <location>
        <begin position="21"/>
        <end position="145"/>
    </location>
</feature>
<sequence length="145" mass="15523">MATLVLLILPLLAGCAGEGAAPQGPAAPEALARFNGLYQGQQIPLGAEPTCRKEPHTVWFRIRDGLVELRTSRHRHSAVQRPIMTGTVTPRGEIALDRDGSERRAAGQITGDRLTVMEIPTTNAAQTGVGCTYRYEATRTGGETS</sequence>
<evidence type="ECO:0000256" key="1">
    <source>
        <dbReference type="SAM" id="SignalP"/>
    </source>
</evidence>
<name>A0ABU3MPM6_9PROT</name>
<dbReference type="EMBL" id="JAVVDO010000106">
    <property type="protein sequence ID" value="MDT8334015.1"/>
    <property type="molecule type" value="Genomic_DNA"/>
</dbReference>
<keyword evidence="3" id="KW-1185">Reference proteome</keyword>
<accession>A0ABU3MPM6</accession>
<dbReference type="RefSeq" id="WP_156878698.1">
    <property type="nucleotide sequence ID" value="NZ_CP015584.1"/>
</dbReference>
<proteinExistence type="predicted"/>
<organism evidence="2 3">
    <name type="scientific">Roseomonas gilardii</name>
    <dbReference type="NCBI Taxonomy" id="257708"/>
    <lineage>
        <taxon>Bacteria</taxon>
        <taxon>Pseudomonadati</taxon>
        <taxon>Pseudomonadota</taxon>
        <taxon>Alphaproteobacteria</taxon>
        <taxon>Acetobacterales</taxon>
        <taxon>Roseomonadaceae</taxon>
        <taxon>Roseomonas</taxon>
    </lineage>
</organism>
<protein>
    <recommendedName>
        <fullName evidence="4">Lipoprotein</fullName>
    </recommendedName>
</protein>
<evidence type="ECO:0000313" key="2">
    <source>
        <dbReference type="EMBL" id="MDT8334015.1"/>
    </source>
</evidence>
<evidence type="ECO:0008006" key="4">
    <source>
        <dbReference type="Google" id="ProtNLM"/>
    </source>
</evidence>
<evidence type="ECO:0000313" key="3">
    <source>
        <dbReference type="Proteomes" id="UP001258945"/>
    </source>
</evidence>
<gene>
    <name evidence="2" type="ORF">RQ831_23470</name>
</gene>
<keyword evidence="1" id="KW-0732">Signal</keyword>
<dbReference type="Proteomes" id="UP001258945">
    <property type="component" value="Unassembled WGS sequence"/>
</dbReference>
<reference evidence="2 3" key="1">
    <citation type="journal article" date="2019" name="Microb. Pathog.">
        <title>Comparison of VITEK 2, MALDI-TOF MS, 16S rRNA gene sequencing, and whole-genome sequencing for identification of Roseomonas mucosa.</title>
        <authorList>
            <person name="Rudolph W.W."/>
            <person name="Gunzer F."/>
            <person name="Trauth M."/>
            <person name="Bunk B."/>
            <person name="Bigge R."/>
            <person name="Schrottner P."/>
        </authorList>
    </citation>
    <scope>NUCLEOTIDE SEQUENCE [LARGE SCALE GENOMIC DNA]</scope>
    <source>
        <strain evidence="2 3">DSM 103800</strain>
    </source>
</reference>
<comment type="caution">
    <text evidence="2">The sequence shown here is derived from an EMBL/GenBank/DDBJ whole genome shotgun (WGS) entry which is preliminary data.</text>
</comment>
<feature type="signal peptide" evidence="1">
    <location>
        <begin position="1"/>
        <end position="20"/>
    </location>
</feature>